<evidence type="ECO:0000256" key="1">
    <source>
        <dbReference type="SAM" id="MobiDB-lite"/>
    </source>
</evidence>
<dbReference type="InterPro" id="IPR025959">
    <property type="entry name" value="Winged_HTH_dom"/>
</dbReference>
<evidence type="ECO:0000313" key="4">
    <source>
        <dbReference type="Proteomes" id="UP000030321"/>
    </source>
</evidence>
<protein>
    <submittedName>
        <fullName evidence="3">Mobile element protein</fullName>
    </submittedName>
</protein>
<evidence type="ECO:0000259" key="2">
    <source>
        <dbReference type="Pfam" id="PF13592"/>
    </source>
</evidence>
<feature type="region of interest" description="Disordered" evidence="1">
    <location>
        <begin position="146"/>
        <end position="166"/>
    </location>
</feature>
<sequence>MPKKAYLAEHLSSEELKDRYRSSQDSVETRRWHLLWKISLGWTIKNAAVAVGLDYQYSFKILKRYNELGEEGVKNLKKKSAEHRRGKEPLLKEEQFEKLKEELKERPADGGIWTGPKVARWIEKETGREKVWNQRGWDYLKKSRYSCQKPSPKHKKGDPVEQEKLKQNLPVKVQELKDKFPNSQVEVWFFDEHRVGLKPIIRKV</sequence>
<organism evidence="3 4">
    <name type="scientific">Microcystis aeruginosa NIES-44</name>
    <dbReference type="NCBI Taxonomy" id="449439"/>
    <lineage>
        <taxon>Bacteria</taxon>
        <taxon>Bacillati</taxon>
        <taxon>Cyanobacteriota</taxon>
        <taxon>Cyanophyceae</taxon>
        <taxon>Oscillatoriophycideae</taxon>
        <taxon>Chroococcales</taxon>
        <taxon>Microcystaceae</taxon>
        <taxon>Microcystis</taxon>
    </lineage>
</organism>
<dbReference type="RefSeq" id="WP_045359440.1">
    <property type="nucleotide sequence ID" value="NZ_BBPA01000041.1"/>
</dbReference>
<dbReference type="AlphaFoldDB" id="A0A0A1VVJ0"/>
<reference evidence="4" key="1">
    <citation type="journal article" date="2015" name="Genome">
        <title>Whole Genome Sequence of the Non-Microcystin-Producing Microcystis aeruginosa Strain NIES-44.</title>
        <authorList>
            <person name="Okano K."/>
            <person name="Miyata N."/>
            <person name="Ozaki Y."/>
        </authorList>
    </citation>
    <scope>NUCLEOTIDE SEQUENCE [LARGE SCALE GENOMIC DNA]</scope>
    <source>
        <strain evidence="4">NIES-44</strain>
    </source>
</reference>
<dbReference type="Pfam" id="PF13551">
    <property type="entry name" value="HTH_29"/>
    <property type="match status" value="1"/>
</dbReference>
<feature type="domain" description="Winged helix-turn helix" evidence="2">
    <location>
        <begin position="110"/>
        <end position="167"/>
    </location>
</feature>
<dbReference type="Pfam" id="PF13592">
    <property type="entry name" value="HTH_33"/>
    <property type="match status" value="1"/>
</dbReference>
<evidence type="ECO:0000313" key="3">
    <source>
        <dbReference type="EMBL" id="GAL93604.1"/>
    </source>
</evidence>
<proteinExistence type="predicted"/>
<comment type="caution">
    <text evidence="3">The sequence shown here is derived from an EMBL/GenBank/DDBJ whole genome shotgun (WGS) entry which is preliminary data.</text>
</comment>
<gene>
    <name evidence="3" type="ORF">N44_02459</name>
</gene>
<accession>A0A0A1VVJ0</accession>
<name>A0A0A1VVJ0_MICAE</name>
<dbReference type="Proteomes" id="UP000030321">
    <property type="component" value="Unassembled WGS sequence"/>
</dbReference>
<feature type="compositionally biased region" description="Basic and acidic residues" evidence="1">
    <location>
        <begin position="157"/>
        <end position="166"/>
    </location>
</feature>
<dbReference type="EMBL" id="BBPA01000041">
    <property type="protein sequence ID" value="GAL93604.1"/>
    <property type="molecule type" value="Genomic_DNA"/>
</dbReference>